<comment type="caution">
    <text evidence="7">The sequence shown here is derived from an EMBL/GenBank/DDBJ whole genome shotgun (WGS) entry which is preliminary data.</text>
</comment>
<gene>
    <name evidence="7" type="primary">Ids</name>
    <name evidence="7" type="ORF">N1851_009356</name>
</gene>
<proteinExistence type="inferred from homology"/>
<feature type="chain" id="PRO_5041466965" evidence="5">
    <location>
        <begin position="25"/>
        <end position="260"/>
    </location>
</feature>
<organism evidence="7 8">
    <name type="scientific">Merluccius polli</name>
    <name type="common">Benguela hake</name>
    <name type="synonym">Merluccius cadenati</name>
    <dbReference type="NCBI Taxonomy" id="89951"/>
    <lineage>
        <taxon>Eukaryota</taxon>
        <taxon>Metazoa</taxon>
        <taxon>Chordata</taxon>
        <taxon>Craniata</taxon>
        <taxon>Vertebrata</taxon>
        <taxon>Euteleostomi</taxon>
        <taxon>Actinopterygii</taxon>
        <taxon>Neopterygii</taxon>
        <taxon>Teleostei</taxon>
        <taxon>Neoteleostei</taxon>
        <taxon>Acanthomorphata</taxon>
        <taxon>Zeiogadaria</taxon>
        <taxon>Gadariae</taxon>
        <taxon>Gadiformes</taxon>
        <taxon>Gadoidei</taxon>
        <taxon>Merlucciidae</taxon>
        <taxon>Merluccius</taxon>
    </lineage>
</organism>
<evidence type="ECO:0000256" key="5">
    <source>
        <dbReference type="SAM" id="SignalP"/>
    </source>
</evidence>
<dbReference type="Proteomes" id="UP001174136">
    <property type="component" value="Unassembled WGS sequence"/>
</dbReference>
<dbReference type="PROSITE" id="PS00149">
    <property type="entry name" value="SULFATASE_2"/>
    <property type="match status" value="1"/>
</dbReference>
<dbReference type="InterPro" id="IPR000917">
    <property type="entry name" value="Sulfatase_N"/>
</dbReference>
<evidence type="ECO:0000256" key="3">
    <source>
        <dbReference type="ARBA" id="ARBA00022723"/>
    </source>
</evidence>
<keyword evidence="3" id="KW-0479">Metal-binding</keyword>
<dbReference type="PANTHER" id="PTHR45953">
    <property type="entry name" value="IDURONATE 2-SULFATASE"/>
    <property type="match status" value="1"/>
</dbReference>
<accession>A0AA47N1B5</accession>
<feature type="signal peptide" evidence="5">
    <location>
        <begin position="1"/>
        <end position="24"/>
    </location>
</feature>
<keyword evidence="4" id="KW-0378">Hydrolase</keyword>
<protein>
    <submittedName>
        <fullName evidence="7">Iduronate 2-sulfatase</fullName>
    </submittedName>
</protein>
<keyword evidence="5" id="KW-0732">Signal</keyword>
<dbReference type="SUPFAM" id="SSF53649">
    <property type="entry name" value="Alkaline phosphatase-like"/>
    <property type="match status" value="1"/>
</dbReference>
<keyword evidence="8" id="KW-1185">Reference proteome</keyword>
<evidence type="ECO:0000313" key="8">
    <source>
        <dbReference type="Proteomes" id="UP001174136"/>
    </source>
</evidence>
<name>A0AA47N1B5_MERPO</name>
<dbReference type="InterPro" id="IPR024607">
    <property type="entry name" value="Sulfatase_CS"/>
</dbReference>
<dbReference type="PANTHER" id="PTHR45953:SF1">
    <property type="entry name" value="IDURONATE 2-SULFATASE"/>
    <property type="match status" value="1"/>
</dbReference>
<evidence type="ECO:0000256" key="4">
    <source>
        <dbReference type="ARBA" id="ARBA00022801"/>
    </source>
</evidence>
<dbReference type="AlphaFoldDB" id="A0AA47N1B5"/>
<evidence type="ECO:0000259" key="6">
    <source>
        <dbReference type="Pfam" id="PF00884"/>
    </source>
</evidence>
<evidence type="ECO:0000256" key="1">
    <source>
        <dbReference type="ARBA" id="ARBA00001913"/>
    </source>
</evidence>
<feature type="domain" description="Sulfatase N-terminal" evidence="6">
    <location>
        <begin position="27"/>
        <end position="225"/>
    </location>
</feature>
<comment type="similarity">
    <text evidence="2">Belongs to the sulfatase family.</text>
</comment>
<evidence type="ECO:0000313" key="7">
    <source>
        <dbReference type="EMBL" id="KAK0149910.1"/>
    </source>
</evidence>
<dbReference type="GO" id="GO:0004423">
    <property type="term" value="F:iduronate-2-sulfatase activity"/>
    <property type="evidence" value="ECO:0007669"/>
    <property type="project" value="TreeGrafter"/>
</dbReference>
<dbReference type="GO" id="GO:0005737">
    <property type="term" value="C:cytoplasm"/>
    <property type="evidence" value="ECO:0007669"/>
    <property type="project" value="TreeGrafter"/>
</dbReference>
<dbReference type="GO" id="GO:0046872">
    <property type="term" value="F:metal ion binding"/>
    <property type="evidence" value="ECO:0007669"/>
    <property type="project" value="UniProtKB-KW"/>
</dbReference>
<comment type="cofactor">
    <cofactor evidence="1">
        <name>Ca(2+)</name>
        <dbReference type="ChEBI" id="CHEBI:29108"/>
    </cofactor>
</comment>
<reference evidence="7" key="1">
    <citation type="journal article" date="2023" name="Front. Mar. Sci.">
        <title>A new Merluccius polli reference genome to investigate the effects of global change in West African waters.</title>
        <authorList>
            <person name="Mateo J.L."/>
            <person name="Blanco-Fernandez C."/>
            <person name="Garcia-Vazquez E."/>
            <person name="Machado-Schiaffino G."/>
        </authorList>
    </citation>
    <scope>NUCLEOTIDE SEQUENCE</scope>
    <source>
        <strain evidence="7">C29</strain>
        <tissue evidence="7">Fin</tissue>
    </source>
</reference>
<evidence type="ECO:0000256" key="2">
    <source>
        <dbReference type="ARBA" id="ARBA00008779"/>
    </source>
</evidence>
<dbReference type="EMBL" id="JAOPHQ010001710">
    <property type="protein sequence ID" value="KAK0149910.1"/>
    <property type="molecule type" value="Genomic_DNA"/>
</dbReference>
<dbReference type="Pfam" id="PF00884">
    <property type="entry name" value="Sulfatase"/>
    <property type="match status" value="1"/>
</dbReference>
<sequence length="260" mass="29510">MFLSSQRCICILIIYTLTPASVETKEKHVLFIMADDLRTTLGCYGDPLVKTPNIDQLASKSQVFLNAYAQQAVCGPSRTSMLTSRRPDTTRLYDFYSYWRVNAGNYTTLPQYFKSQGYNTMSVGKVFHPGIASNFTDDYPYSWSVPPYHPPSFRYEKEKMCKGEDGALHANLLCAVNVTEQPGGTLPDLESTAEAIRLLRGRSDDAPFFLAVGFHKPHIPFRIPQSMVLNRKRVECTLRVGDEILPQVEEFKYLRGLVRE</sequence>
<dbReference type="Gene3D" id="3.40.720.10">
    <property type="entry name" value="Alkaline Phosphatase, subunit A"/>
    <property type="match status" value="1"/>
</dbReference>
<dbReference type="InterPro" id="IPR017850">
    <property type="entry name" value="Alkaline_phosphatase_core_sf"/>
</dbReference>